<organism evidence="1 2">
    <name type="scientific">Cylicocyclus nassatus</name>
    <name type="common">Nematode worm</name>
    <dbReference type="NCBI Taxonomy" id="53992"/>
    <lineage>
        <taxon>Eukaryota</taxon>
        <taxon>Metazoa</taxon>
        <taxon>Ecdysozoa</taxon>
        <taxon>Nematoda</taxon>
        <taxon>Chromadorea</taxon>
        <taxon>Rhabditida</taxon>
        <taxon>Rhabditina</taxon>
        <taxon>Rhabditomorpha</taxon>
        <taxon>Strongyloidea</taxon>
        <taxon>Strongylidae</taxon>
        <taxon>Cylicocyclus</taxon>
    </lineage>
</organism>
<proteinExistence type="predicted"/>
<reference evidence="1" key="1">
    <citation type="submission" date="2023-07" db="EMBL/GenBank/DDBJ databases">
        <authorList>
            <consortium name="CYATHOMIX"/>
        </authorList>
    </citation>
    <scope>NUCLEOTIDE SEQUENCE</scope>
    <source>
        <strain evidence="1">N/A</strain>
    </source>
</reference>
<comment type="caution">
    <text evidence="1">The sequence shown here is derived from an EMBL/GenBank/DDBJ whole genome shotgun (WGS) entry which is preliminary data.</text>
</comment>
<dbReference type="EMBL" id="CATQJL010000112">
    <property type="protein sequence ID" value="CAJ0595675.1"/>
    <property type="molecule type" value="Genomic_DNA"/>
</dbReference>
<name>A0AA36GNZ8_CYLNA</name>
<sequence>MLKQRLSTFWRSDERLLQMSKMHLFAVKVLLFSCTFAWTVSSDDTNDIEVGLCDIDPVLYNATVTAFTKVAKHLNLGIEMSNEVAAVSGSELFLDDCELYRKAKNLAVQLCVGIKSECGKYDCVNRT</sequence>
<gene>
    <name evidence="1" type="ORF">CYNAS_LOCUS7658</name>
</gene>
<evidence type="ECO:0000313" key="1">
    <source>
        <dbReference type="EMBL" id="CAJ0595675.1"/>
    </source>
</evidence>
<evidence type="ECO:0000313" key="2">
    <source>
        <dbReference type="Proteomes" id="UP001176961"/>
    </source>
</evidence>
<dbReference type="AlphaFoldDB" id="A0AA36GNZ8"/>
<dbReference type="Proteomes" id="UP001176961">
    <property type="component" value="Unassembled WGS sequence"/>
</dbReference>
<keyword evidence="2" id="KW-1185">Reference proteome</keyword>
<accession>A0AA36GNZ8</accession>
<protein>
    <submittedName>
        <fullName evidence="1">Uncharacterized protein</fullName>
    </submittedName>
</protein>